<evidence type="ECO:0000256" key="1">
    <source>
        <dbReference type="ARBA" id="ARBA00022490"/>
    </source>
</evidence>
<keyword evidence="3 4" id="KW-0012">Acyltransferase</keyword>
<feature type="domain" description="N-end aminoacyl transferase N-terminal" evidence="5">
    <location>
        <begin position="21"/>
        <end position="91"/>
    </location>
</feature>
<dbReference type="InterPro" id="IPR007471">
    <property type="entry name" value="N-end_Aminoacyl_Trfase_N"/>
</dbReference>
<evidence type="ECO:0000259" key="6">
    <source>
        <dbReference type="Pfam" id="PF04377"/>
    </source>
</evidence>
<dbReference type="Pfam" id="PF04376">
    <property type="entry name" value="ATE_N"/>
    <property type="match status" value="1"/>
</dbReference>
<dbReference type="InterPro" id="IPR017138">
    <property type="entry name" value="Asp_Glu_LeuTrfase"/>
</dbReference>
<dbReference type="PIRSF" id="PIRSF037208">
    <property type="entry name" value="ATE_pro_prd"/>
    <property type="match status" value="1"/>
</dbReference>
<feature type="domain" description="N-end rule aminoacyl transferase C-terminal" evidence="6">
    <location>
        <begin position="113"/>
        <end position="235"/>
    </location>
</feature>
<dbReference type="RefSeq" id="WP_093031001.1">
    <property type="nucleotide sequence ID" value="NZ_FNNZ01000008.1"/>
</dbReference>
<evidence type="ECO:0000313" key="7">
    <source>
        <dbReference type="EMBL" id="SDW75882.1"/>
    </source>
</evidence>
<proteinExistence type="inferred from homology"/>
<dbReference type="GO" id="GO:0005737">
    <property type="term" value="C:cytoplasm"/>
    <property type="evidence" value="ECO:0007669"/>
    <property type="project" value="UniProtKB-SubCell"/>
</dbReference>
<evidence type="ECO:0000256" key="2">
    <source>
        <dbReference type="ARBA" id="ARBA00022679"/>
    </source>
</evidence>
<comment type="subcellular location">
    <subcellularLocation>
        <location evidence="4">Cytoplasm</location>
    </subcellularLocation>
</comment>
<dbReference type="NCBIfam" id="NF002341">
    <property type="entry name" value="PRK01305.1-1"/>
    <property type="match status" value="1"/>
</dbReference>
<dbReference type="Proteomes" id="UP000198816">
    <property type="component" value="Unassembled WGS sequence"/>
</dbReference>
<name>A0A1H2W5E2_THIRO</name>
<dbReference type="InterPro" id="IPR016181">
    <property type="entry name" value="Acyl_CoA_acyltransferase"/>
</dbReference>
<reference evidence="8" key="1">
    <citation type="submission" date="2016-10" db="EMBL/GenBank/DDBJ databases">
        <authorList>
            <person name="Varghese N."/>
            <person name="Submissions S."/>
        </authorList>
    </citation>
    <scope>NUCLEOTIDE SEQUENCE [LARGE SCALE GENOMIC DNA]</scope>
    <source>
        <strain evidence="8">DSM 217</strain>
    </source>
</reference>
<comment type="catalytic activity">
    <reaction evidence="4">
        <text>N-terminal L-glutamyl-[protein] + L-leucyl-tRNA(Leu) = N-terminal L-leucyl-L-glutamyl-[protein] + tRNA(Leu) + H(+)</text>
        <dbReference type="Rhea" id="RHEA:50412"/>
        <dbReference type="Rhea" id="RHEA-COMP:9613"/>
        <dbReference type="Rhea" id="RHEA-COMP:9622"/>
        <dbReference type="Rhea" id="RHEA-COMP:12664"/>
        <dbReference type="Rhea" id="RHEA-COMP:12668"/>
        <dbReference type="ChEBI" id="CHEBI:15378"/>
        <dbReference type="ChEBI" id="CHEBI:64721"/>
        <dbReference type="ChEBI" id="CHEBI:78442"/>
        <dbReference type="ChEBI" id="CHEBI:78494"/>
        <dbReference type="ChEBI" id="CHEBI:133041"/>
        <dbReference type="EC" id="2.3.2.29"/>
    </reaction>
</comment>
<dbReference type="GO" id="GO:0004057">
    <property type="term" value="F:arginyl-tRNA--protein transferase activity"/>
    <property type="evidence" value="ECO:0007669"/>
    <property type="project" value="InterPro"/>
</dbReference>
<dbReference type="PANTHER" id="PTHR21367:SF1">
    <property type="entry name" value="ARGINYL-TRNA--PROTEIN TRANSFERASE 1"/>
    <property type="match status" value="1"/>
</dbReference>
<protein>
    <recommendedName>
        <fullName evidence="4">Aspartate/glutamate leucyltransferase</fullName>
        <ecNumber evidence="4">2.3.2.29</ecNumber>
    </recommendedName>
</protein>
<dbReference type="NCBIfam" id="NF002342">
    <property type="entry name" value="PRK01305.1-3"/>
    <property type="match status" value="1"/>
</dbReference>
<evidence type="ECO:0000256" key="4">
    <source>
        <dbReference type="HAMAP-Rule" id="MF_00689"/>
    </source>
</evidence>
<comment type="similarity">
    <text evidence="4">Belongs to the R-transferase family. Bpt subfamily.</text>
</comment>
<keyword evidence="2 4" id="KW-0808">Transferase</keyword>
<comment type="catalytic activity">
    <reaction evidence="4">
        <text>N-terminal L-aspartyl-[protein] + L-leucyl-tRNA(Leu) = N-terminal L-leucyl-L-aspartyl-[protein] + tRNA(Leu) + H(+)</text>
        <dbReference type="Rhea" id="RHEA:50420"/>
        <dbReference type="Rhea" id="RHEA-COMP:9613"/>
        <dbReference type="Rhea" id="RHEA-COMP:9622"/>
        <dbReference type="Rhea" id="RHEA-COMP:12669"/>
        <dbReference type="Rhea" id="RHEA-COMP:12674"/>
        <dbReference type="ChEBI" id="CHEBI:15378"/>
        <dbReference type="ChEBI" id="CHEBI:64720"/>
        <dbReference type="ChEBI" id="CHEBI:78442"/>
        <dbReference type="ChEBI" id="CHEBI:78494"/>
        <dbReference type="ChEBI" id="CHEBI:133042"/>
        <dbReference type="EC" id="2.3.2.29"/>
    </reaction>
</comment>
<evidence type="ECO:0000313" key="8">
    <source>
        <dbReference type="Proteomes" id="UP000198816"/>
    </source>
</evidence>
<dbReference type="InterPro" id="IPR007472">
    <property type="entry name" value="N-end_Aminoacyl_Trfase_C"/>
</dbReference>
<organism evidence="7 8">
    <name type="scientific">Thiocapsa roseopersicina</name>
    <dbReference type="NCBI Taxonomy" id="1058"/>
    <lineage>
        <taxon>Bacteria</taxon>
        <taxon>Pseudomonadati</taxon>
        <taxon>Pseudomonadota</taxon>
        <taxon>Gammaproteobacteria</taxon>
        <taxon>Chromatiales</taxon>
        <taxon>Chromatiaceae</taxon>
        <taxon>Thiocapsa</taxon>
    </lineage>
</organism>
<dbReference type="AlphaFoldDB" id="A0A1H2W5E2"/>
<dbReference type="OrthoDB" id="9782022at2"/>
<comment type="function">
    <text evidence="4">Functions in the N-end rule pathway of protein degradation where it conjugates Leu from its aminoacyl-tRNA to the N-termini of proteins containing an N-terminal aspartate or glutamate.</text>
</comment>
<dbReference type="EC" id="2.3.2.29" evidence="4"/>
<dbReference type="HAMAP" id="MF_00689">
    <property type="entry name" value="Bpt"/>
    <property type="match status" value="1"/>
</dbReference>
<dbReference type="GO" id="GO:0071596">
    <property type="term" value="P:ubiquitin-dependent protein catabolic process via the N-end rule pathway"/>
    <property type="evidence" value="ECO:0007669"/>
    <property type="project" value="InterPro"/>
</dbReference>
<evidence type="ECO:0000259" key="5">
    <source>
        <dbReference type="Pfam" id="PF04376"/>
    </source>
</evidence>
<evidence type="ECO:0000256" key="3">
    <source>
        <dbReference type="ARBA" id="ARBA00023315"/>
    </source>
</evidence>
<dbReference type="NCBIfam" id="NF002346">
    <property type="entry name" value="PRK01305.2-3"/>
    <property type="match status" value="1"/>
</dbReference>
<dbReference type="EMBL" id="FNNZ01000008">
    <property type="protein sequence ID" value="SDW75882.1"/>
    <property type="molecule type" value="Genomic_DNA"/>
</dbReference>
<dbReference type="Pfam" id="PF04377">
    <property type="entry name" value="ATE_C"/>
    <property type="match status" value="1"/>
</dbReference>
<keyword evidence="8" id="KW-1185">Reference proteome</keyword>
<dbReference type="InterPro" id="IPR030700">
    <property type="entry name" value="N-end_Aminoacyl_Trfase"/>
</dbReference>
<accession>A0A1H2W5E2</accession>
<dbReference type="PANTHER" id="PTHR21367">
    <property type="entry name" value="ARGININE-TRNA-PROTEIN TRANSFERASE 1"/>
    <property type="match status" value="1"/>
</dbReference>
<gene>
    <name evidence="4" type="primary">bpt</name>
    <name evidence="7" type="ORF">SAMN05421783_10853</name>
</gene>
<sequence>MNAEDGPLAGRHLALYLTGEHNCSYLPGHRARTLFVDPTASIDGATYQALVDQGFRRSGAHVYRPACRGCAACVPVRVPVADFVPDRSQRRNWRRNSAELSLLDIPAAFKPSHFDLYRRYLRARHPEGGMADDASEENYRRFLVERWGGSTRFIEIRLGERLVGVAVTDVIEQGLSAVYTFFDPADSERSPGTFAILAQIEAARRIGVPYLYLGYWLRDSAKMRYKERFRPIEAWDGHKWVGFERTRPLDFG</sequence>
<keyword evidence="1 4" id="KW-0963">Cytoplasm</keyword>
<dbReference type="SUPFAM" id="SSF55729">
    <property type="entry name" value="Acyl-CoA N-acyltransferases (Nat)"/>
    <property type="match status" value="1"/>
</dbReference>
<dbReference type="STRING" id="1058.SAMN05421783_10853"/>
<dbReference type="GO" id="GO:0008914">
    <property type="term" value="F:leucyl-tRNA--protein transferase activity"/>
    <property type="evidence" value="ECO:0007669"/>
    <property type="project" value="UniProtKB-UniRule"/>
</dbReference>